<dbReference type="InterPro" id="IPR008851">
    <property type="entry name" value="TFIIF-alpha"/>
</dbReference>
<keyword evidence="3" id="KW-1185">Reference proteome</keyword>
<evidence type="ECO:0000256" key="1">
    <source>
        <dbReference type="RuleBase" id="RU366044"/>
    </source>
</evidence>
<dbReference type="GO" id="GO:0005634">
    <property type="term" value="C:nucleus"/>
    <property type="evidence" value="ECO:0007669"/>
    <property type="project" value="UniProtKB-SubCell"/>
</dbReference>
<reference evidence="2" key="1">
    <citation type="submission" date="2022-01" db="EMBL/GenBank/DDBJ databases">
        <title>Genome Sequence Resource for Two Populations of Ditylenchus destructor, the Migratory Endoparasitic Phytonematode.</title>
        <authorList>
            <person name="Zhang H."/>
            <person name="Lin R."/>
            <person name="Xie B."/>
        </authorList>
    </citation>
    <scope>NUCLEOTIDE SEQUENCE</scope>
    <source>
        <strain evidence="2">BazhouSP</strain>
    </source>
</reference>
<dbReference type="AlphaFoldDB" id="A0AAD4MQC4"/>
<comment type="similarity">
    <text evidence="1">Belongs to the TFIIF alpha subunit family.</text>
</comment>
<keyword evidence="1" id="KW-0539">Nucleus</keyword>
<dbReference type="InterPro" id="IPR036390">
    <property type="entry name" value="WH_DNA-bd_sf"/>
</dbReference>
<keyword evidence="1" id="KW-0238">DNA-binding</keyword>
<accession>A0AAD4MQC4</accession>
<gene>
    <name evidence="2" type="ORF">DdX_16468</name>
</gene>
<proteinExistence type="inferred from homology"/>
<sequence>MPTAPLAAHGAAEALDEEIVRRLLQRKPHTTKELLSKVKQRCGNMSKQDIVTKLANILKKIEPYQFKQKMPFEYLSPHEKMTVEAMMTQPLKWASTDK</sequence>
<evidence type="ECO:0000313" key="3">
    <source>
        <dbReference type="Proteomes" id="UP001201812"/>
    </source>
</evidence>
<comment type="function">
    <text evidence="1">TFIIF is a general transcription initiation factor that binds to RNA polymerase II and helps to recruit it to the initiation complex in collaboration with TFIIB. It promotes transcription elongation.</text>
</comment>
<comment type="caution">
    <text evidence="2">The sequence shown here is derived from an EMBL/GenBank/DDBJ whole genome shotgun (WGS) entry which is preliminary data.</text>
</comment>
<dbReference type="EMBL" id="JAKKPZ010000133">
    <property type="protein sequence ID" value="KAI1700847.1"/>
    <property type="molecule type" value="Genomic_DNA"/>
</dbReference>
<comment type="subcellular location">
    <subcellularLocation>
        <location evidence="1">Nucleus</location>
    </subcellularLocation>
</comment>
<protein>
    <recommendedName>
        <fullName evidence="1">Transcription initiation factor IIF subunit alpha</fullName>
    </recommendedName>
</protein>
<dbReference type="Gene3D" id="1.10.10.10">
    <property type="entry name" value="Winged helix-like DNA-binding domain superfamily/Winged helix DNA-binding domain"/>
    <property type="match status" value="1"/>
</dbReference>
<dbReference type="GO" id="GO:0006367">
    <property type="term" value="P:transcription initiation at RNA polymerase II promoter"/>
    <property type="evidence" value="ECO:0007669"/>
    <property type="project" value="InterPro"/>
</dbReference>
<dbReference type="SUPFAM" id="SSF46785">
    <property type="entry name" value="Winged helix' DNA-binding domain"/>
    <property type="match status" value="1"/>
</dbReference>
<dbReference type="Proteomes" id="UP001201812">
    <property type="component" value="Unassembled WGS sequence"/>
</dbReference>
<dbReference type="Pfam" id="PF05793">
    <property type="entry name" value="TFIIF_alpha"/>
    <property type="match status" value="1"/>
</dbReference>
<dbReference type="GO" id="GO:0032968">
    <property type="term" value="P:positive regulation of transcription elongation by RNA polymerase II"/>
    <property type="evidence" value="ECO:0007669"/>
    <property type="project" value="InterPro"/>
</dbReference>
<organism evidence="2 3">
    <name type="scientific">Ditylenchus destructor</name>
    <dbReference type="NCBI Taxonomy" id="166010"/>
    <lineage>
        <taxon>Eukaryota</taxon>
        <taxon>Metazoa</taxon>
        <taxon>Ecdysozoa</taxon>
        <taxon>Nematoda</taxon>
        <taxon>Chromadorea</taxon>
        <taxon>Rhabditida</taxon>
        <taxon>Tylenchina</taxon>
        <taxon>Tylenchomorpha</taxon>
        <taxon>Sphaerularioidea</taxon>
        <taxon>Anguinidae</taxon>
        <taxon>Anguininae</taxon>
        <taxon>Ditylenchus</taxon>
    </lineage>
</organism>
<keyword evidence="1" id="KW-0804">Transcription</keyword>
<name>A0AAD4MQC4_9BILA</name>
<dbReference type="InterPro" id="IPR036388">
    <property type="entry name" value="WH-like_DNA-bd_sf"/>
</dbReference>
<dbReference type="GO" id="GO:0003677">
    <property type="term" value="F:DNA binding"/>
    <property type="evidence" value="ECO:0007669"/>
    <property type="project" value="UniProtKB-KW"/>
</dbReference>
<keyword evidence="1" id="KW-0805">Transcription regulation</keyword>
<evidence type="ECO:0000313" key="2">
    <source>
        <dbReference type="EMBL" id="KAI1700847.1"/>
    </source>
</evidence>